<feature type="compositionally biased region" description="Basic and acidic residues" evidence="1">
    <location>
        <begin position="1"/>
        <end position="14"/>
    </location>
</feature>
<dbReference type="AlphaFoldDB" id="A0A699K564"/>
<dbReference type="EMBL" id="BKCJ010481598">
    <property type="protein sequence ID" value="GFA75394.1"/>
    <property type="molecule type" value="Genomic_DNA"/>
</dbReference>
<evidence type="ECO:0000256" key="1">
    <source>
        <dbReference type="SAM" id="MobiDB-lite"/>
    </source>
</evidence>
<evidence type="ECO:0000313" key="2">
    <source>
        <dbReference type="EMBL" id="GFA75394.1"/>
    </source>
</evidence>
<feature type="region of interest" description="Disordered" evidence="1">
    <location>
        <begin position="1"/>
        <end position="36"/>
    </location>
</feature>
<gene>
    <name evidence="2" type="ORF">Tci_647366</name>
</gene>
<reference evidence="2" key="1">
    <citation type="journal article" date="2019" name="Sci. Rep.">
        <title>Draft genome of Tanacetum cinerariifolium, the natural source of mosquito coil.</title>
        <authorList>
            <person name="Yamashiro T."/>
            <person name="Shiraishi A."/>
            <person name="Satake H."/>
            <person name="Nakayama K."/>
        </authorList>
    </citation>
    <scope>NUCLEOTIDE SEQUENCE</scope>
</reference>
<accession>A0A699K564</accession>
<proteinExistence type="predicted"/>
<organism evidence="2">
    <name type="scientific">Tanacetum cinerariifolium</name>
    <name type="common">Dalmatian daisy</name>
    <name type="synonym">Chrysanthemum cinerariifolium</name>
    <dbReference type="NCBI Taxonomy" id="118510"/>
    <lineage>
        <taxon>Eukaryota</taxon>
        <taxon>Viridiplantae</taxon>
        <taxon>Streptophyta</taxon>
        <taxon>Embryophyta</taxon>
        <taxon>Tracheophyta</taxon>
        <taxon>Spermatophyta</taxon>
        <taxon>Magnoliopsida</taxon>
        <taxon>eudicotyledons</taxon>
        <taxon>Gunneridae</taxon>
        <taxon>Pentapetalae</taxon>
        <taxon>asterids</taxon>
        <taxon>campanulids</taxon>
        <taxon>Asterales</taxon>
        <taxon>Asteraceae</taxon>
        <taxon>Asteroideae</taxon>
        <taxon>Anthemideae</taxon>
        <taxon>Anthemidinae</taxon>
        <taxon>Tanacetum</taxon>
    </lineage>
</organism>
<name>A0A699K564_TANCI</name>
<comment type="caution">
    <text evidence="2">The sequence shown here is derived from an EMBL/GenBank/DDBJ whole genome shotgun (WGS) entry which is preliminary data.</text>
</comment>
<sequence length="85" mass="8981">MGRFGTEENSRDDGECLVGEGRCGGERSDGGEGEGGVECKLKSGLEMVVAVGSGLEMVGDGQRWCGGWRNGWVGWRNGWEVKNGG</sequence>
<protein>
    <submittedName>
        <fullName evidence="2">Uncharacterized protein</fullName>
    </submittedName>
</protein>